<dbReference type="InterPro" id="IPR013083">
    <property type="entry name" value="Znf_RING/FYVE/PHD"/>
</dbReference>
<dbReference type="PROSITE" id="PS50089">
    <property type="entry name" value="ZF_RING_2"/>
    <property type="match status" value="1"/>
</dbReference>
<feature type="compositionally biased region" description="Polar residues" evidence="3">
    <location>
        <begin position="338"/>
        <end position="359"/>
    </location>
</feature>
<dbReference type="CDD" id="cd16618">
    <property type="entry name" value="mRING-HC-C4C4_CNOT4"/>
    <property type="match status" value="1"/>
</dbReference>
<feature type="region of interest" description="Disordered" evidence="3">
    <location>
        <begin position="314"/>
        <end position="361"/>
    </location>
</feature>
<evidence type="ECO:0000256" key="3">
    <source>
        <dbReference type="SAM" id="MobiDB-lite"/>
    </source>
</evidence>
<protein>
    <recommendedName>
        <fullName evidence="9">CCR4-NOT transcription complex subunit 4</fullName>
    </recommendedName>
</protein>
<keyword evidence="4" id="KW-0812">Transmembrane</keyword>
<evidence type="ECO:0000313" key="8">
    <source>
        <dbReference type="Proteomes" id="UP001359559"/>
    </source>
</evidence>
<comment type="caution">
    <text evidence="7">The sequence shown here is derived from an EMBL/GenBank/DDBJ whole genome shotgun (WGS) entry which is preliminary data.</text>
</comment>
<keyword evidence="4" id="KW-1133">Transmembrane helix</keyword>
<accession>A0AAN9ESF7</accession>
<dbReference type="SMART" id="SM00360">
    <property type="entry name" value="RRM"/>
    <property type="match status" value="1"/>
</dbReference>
<dbReference type="AlphaFoldDB" id="A0AAN9ESF7"/>
<proteinExistence type="predicted"/>
<keyword evidence="2" id="KW-0694">RNA-binding</keyword>
<keyword evidence="1" id="KW-0862">Zinc</keyword>
<feature type="compositionally biased region" description="Low complexity" evidence="3">
    <location>
        <begin position="498"/>
        <end position="509"/>
    </location>
</feature>
<dbReference type="GO" id="GO:0008270">
    <property type="term" value="F:zinc ion binding"/>
    <property type="evidence" value="ECO:0007669"/>
    <property type="project" value="UniProtKB-KW"/>
</dbReference>
<dbReference type="CDD" id="cd12438">
    <property type="entry name" value="RRM_CNOT4"/>
    <property type="match status" value="1"/>
</dbReference>
<dbReference type="InterPro" id="IPR001841">
    <property type="entry name" value="Znf_RING"/>
</dbReference>
<sequence length="1116" mass="121766">MTATRIEIEIESQKPKTPSSKQPLLSLLKDTLWFFSAPLYPFAFCVLLSLLLRLRKQSPPHSFVFSISPLANMSDEGERTCPLCAEEMDLTDQQLKPCKCGYEVCVWCWHQIMDMAEKDDTEGRCPACRSPYDKEKIVGMGASCERLVNEVNMEKRMKNQKSKSKSSDGRKQLSSVRVIQRNLVYIVGLPLNLADEDLLQRREYFGQYGKVLKVSMSRTAAGVIQQFPNDTCSVYITYSREEEAIRCIQNVHGFVLEGRPLRACFGTTKYCHAWLRNVPCSNPDCLYLHEIGSQEDSFTKDEIISAYTRNRVQQITGASSSTQRRSGNALPPPLDDGVNSSSAKPVVKNASSNSVSTVRGSPPNGIYGRHIALPASAAWGTQPTNCPSPAGGLSYPNGPSRAKPDTVSSTLAFSTAVTSSIQASDVTKRLTSSDGSQSLVIPRVKSELPKLSKQYSNSTDSLVSAGEKTLASDVSSLPVNLNSQLSLPISRESDGSCTTASTINSTNITEQSHNSGPEDAMIATNEEIQNLSNELSSINFDGNAEHDGVTKPSSPPADFMLIKSQIQGLQYNVDRFRDGTTNVVGKATDNGVCNSKEECDWRLDSQSRVVSVSAEADDDITSFDNQRLKDPEVVCRSYLPNPTSFLHVSNHSSPSLLPHGDPCTAVNAGSLSVDDRVHEESILHASSILCNGYPEKLVSGSPYGLLHDERNGQGIGKVVSEAVTASSYGLIHDERNGRSIGRIVGEAITAGCDAAMDKGESSIISNILSMDFDAWDDSLTSPHNLAKLLGDKTDSQSVPLKKSSSWKVQSNNQSRFSFARQEESKIQTFDAHASYGVNQPQTNHTVIHNFLERDMYTDKLGIASGFPNFEEAENMGSLHSILSSNNKLSAISRAQVSAPPGFSVPSRPPPPGFSSHERVEQAFDSVSGNSLIDQYSLLRNSYQTPSAGNVGGAGDIECLDPAILAVGKGRLQGGLNSPALDMRSNFMPQLNYFENDARLQLLMQRSLAPQQNHRFSEIGNAFTQLGDSYGVSSRLEQSQVSNLGQFPQLSLHQSTNAVLSNGQWDGWSEVQGGNGMSVAELLRNERLGFNKFYSGFDDSKFRMPNSGDLYNRTYGM</sequence>
<organism evidence="7 8">
    <name type="scientific">Clitoria ternatea</name>
    <name type="common">Butterfly pea</name>
    <dbReference type="NCBI Taxonomy" id="43366"/>
    <lineage>
        <taxon>Eukaryota</taxon>
        <taxon>Viridiplantae</taxon>
        <taxon>Streptophyta</taxon>
        <taxon>Embryophyta</taxon>
        <taxon>Tracheophyta</taxon>
        <taxon>Spermatophyta</taxon>
        <taxon>Magnoliopsida</taxon>
        <taxon>eudicotyledons</taxon>
        <taxon>Gunneridae</taxon>
        <taxon>Pentapetalae</taxon>
        <taxon>rosids</taxon>
        <taxon>fabids</taxon>
        <taxon>Fabales</taxon>
        <taxon>Fabaceae</taxon>
        <taxon>Papilionoideae</taxon>
        <taxon>50 kb inversion clade</taxon>
        <taxon>NPAAA clade</taxon>
        <taxon>indigoferoid/millettioid clade</taxon>
        <taxon>Phaseoleae</taxon>
        <taxon>Clitoria</taxon>
    </lineage>
</organism>
<evidence type="ECO:0008006" key="9">
    <source>
        <dbReference type="Google" id="ProtNLM"/>
    </source>
</evidence>
<dbReference type="GO" id="GO:0003723">
    <property type="term" value="F:RNA binding"/>
    <property type="evidence" value="ECO:0007669"/>
    <property type="project" value="UniProtKB-UniRule"/>
</dbReference>
<dbReference type="SUPFAM" id="SSF54928">
    <property type="entry name" value="RNA-binding domain, RBD"/>
    <property type="match status" value="1"/>
</dbReference>
<dbReference type="InterPro" id="IPR000504">
    <property type="entry name" value="RRM_dom"/>
</dbReference>
<dbReference type="InterPro" id="IPR039515">
    <property type="entry name" value="NOT4_mRING-HC-C4C4"/>
</dbReference>
<feature type="domain" description="RRM" evidence="6">
    <location>
        <begin position="182"/>
        <end position="268"/>
    </location>
</feature>
<dbReference type="EMBL" id="JAYKXN010000008">
    <property type="protein sequence ID" value="KAK7262378.1"/>
    <property type="molecule type" value="Genomic_DNA"/>
</dbReference>
<evidence type="ECO:0000256" key="2">
    <source>
        <dbReference type="PROSITE-ProRule" id="PRU00176"/>
    </source>
</evidence>
<dbReference type="InterPro" id="IPR034261">
    <property type="entry name" value="CNOT4_RRM"/>
</dbReference>
<dbReference type="PANTHER" id="PTHR12603">
    <property type="entry name" value="CCR4-NOT TRANSCRIPTION COMPLEX RELATED"/>
    <property type="match status" value="1"/>
</dbReference>
<reference evidence="7 8" key="1">
    <citation type="submission" date="2024-01" db="EMBL/GenBank/DDBJ databases">
        <title>The genomes of 5 underutilized Papilionoideae crops provide insights into root nodulation and disease resistance.</title>
        <authorList>
            <person name="Yuan L."/>
        </authorList>
    </citation>
    <scope>NUCLEOTIDE SEQUENCE [LARGE SCALE GENOMIC DNA]</scope>
    <source>
        <strain evidence="7">LY-2023</strain>
        <tissue evidence="7">Leaf</tissue>
    </source>
</reference>
<dbReference type="SUPFAM" id="SSF57850">
    <property type="entry name" value="RING/U-box"/>
    <property type="match status" value="1"/>
</dbReference>
<gene>
    <name evidence="7" type="ORF">RJT34_29949</name>
</gene>
<keyword evidence="1" id="KW-0863">Zinc-finger</keyword>
<dbReference type="InterPro" id="IPR003954">
    <property type="entry name" value="RRM_euk-type"/>
</dbReference>
<keyword evidence="4" id="KW-0472">Membrane</keyword>
<dbReference type="Pfam" id="PF00076">
    <property type="entry name" value="RRM_1"/>
    <property type="match status" value="1"/>
</dbReference>
<dbReference type="PROSITE" id="PS50102">
    <property type="entry name" value="RRM"/>
    <property type="match status" value="1"/>
</dbReference>
<dbReference type="GO" id="GO:0016567">
    <property type="term" value="P:protein ubiquitination"/>
    <property type="evidence" value="ECO:0007669"/>
    <property type="project" value="TreeGrafter"/>
</dbReference>
<feature type="region of interest" description="Disordered" evidence="3">
    <location>
        <begin position="491"/>
        <end position="518"/>
    </location>
</feature>
<dbReference type="Gene3D" id="3.30.70.330">
    <property type="match status" value="1"/>
</dbReference>
<dbReference type="InterPro" id="IPR012677">
    <property type="entry name" value="Nucleotide-bd_a/b_plait_sf"/>
</dbReference>
<feature type="compositionally biased region" description="Polar residues" evidence="3">
    <location>
        <begin position="314"/>
        <end position="326"/>
    </location>
</feature>
<dbReference type="FunFam" id="3.30.70.330:FF:000161">
    <property type="entry name" value="RNA binding (RRM/RBD/RNP motifs) family protein"/>
    <property type="match status" value="1"/>
</dbReference>
<dbReference type="SMART" id="SM00361">
    <property type="entry name" value="RRM_1"/>
    <property type="match status" value="1"/>
</dbReference>
<dbReference type="Gene3D" id="3.30.40.10">
    <property type="entry name" value="Zinc/RING finger domain, C3HC4 (zinc finger)"/>
    <property type="match status" value="1"/>
</dbReference>
<dbReference type="GO" id="GO:0004842">
    <property type="term" value="F:ubiquitin-protein transferase activity"/>
    <property type="evidence" value="ECO:0007669"/>
    <property type="project" value="InterPro"/>
</dbReference>
<dbReference type="InterPro" id="IPR035979">
    <property type="entry name" value="RBD_domain_sf"/>
</dbReference>
<dbReference type="GO" id="GO:0030014">
    <property type="term" value="C:CCR4-NOT complex"/>
    <property type="evidence" value="ECO:0007669"/>
    <property type="project" value="InterPro"/>
</dbReference>
<evidence type="ECO:0000259" key="6">
    <source>
        <dbReference type="PROSITE" id="PS50102"/>
    </source>
</evidence>
<evidence type="ECO:0000259" key="5">
    <source>
        <dbReference type="PROSITE" id="PS50089"/>
    </source>
</evidence>
<dbReference type="Proteomes" id="UP001359559">
    <property type="component" value="Unassembled WGS sequence"/>
</dbReference>
<dbReference type="Pfam" id="PF14570">
    <property type="entry name" value="zf-RING_4"/>
    <property type="match status" value="1"/>
</dbReference>
<keyword evidence="1" id="KW-0479">Metal-binding</keyword>
<feature type="transmembrane region" description="Helical" evidence="4">
    <location>
        <begin position="32"/>
        <end position="52"/>
    </location>
</feature>
<keyword evidence="8" id="KW-1185">Reference proteome</keyword>
<evidence type="ECO:0000256" key="1">
    <source>
        <dbReference type="PROSITE-ProRule" id="PRU00175"/>
    </source>
</evidence>
<name>A0AAN9ESF7_CLITE</name>
<evidence type="ECO:0000313" key="7">
    <source>
        <dbReference type="EMBL" id="KAK7262378.1"/>
    </source>
</evidence>
<evidence type="ECO:0000256" key="4">
    <source>
        <dbReference type="SAM" id="Phobius"/>
    </source>
</evidence>
<dbReference type="PANTHER" id="PTHR12603:SF36">
    <property type="entry name" value="RNA BINDING (RRM_RBD_RNP MOTIFS) FAMILY PROTEIN"/>
    <property type="match status" value="1"/>
</dbReference>
<feature type="domain" description="RING-type" evidence="5">
    <location>
        <begin position="81"/>
        <end position="129"/>
    </location>
</feature>
<dbReference type="InterPro" id="IPR039780">
    <property type="entry name" value="Mot2"/>
</dbReference>